<gene>
    <name evidence="2" type="ORF">ABL78_0313</name>
</gene>
<feature type="region of interest" description="Disordered" evidence="1">
    <location>
        <begin position="1187"/>
        <end position="1211"/>
    </location>
</feature>
<proteinExistence type="predicted"/>
<comment type="caution">
    <text evidence="2">The sequence shown here is derived from an EMBL/GenBank/DDBJ whole genome shotgun (WGS) entry which is preliminary data.</text>
</comment>
<feature type="compositionally biased region" description="Polar residues" evidence="1">
    <location>
        <begin position="112"/>
        <end position="128"/>
    </location>
</feature>
<dbReference type="OMA" id="ANMAHMA"/>
<reference evidence="2 3" key="1">
    <citation type="journal article" date="2015" name="PLoS Pathog.">
        <title>Leptomonas seymouri: Adaptations to the Dixenous Life Cycle Analyzed by Genome Sequencing, Transcriptome Profiling and Co-infection with Leishmania donovani.</title>
        <authorList>
            <person name="Kraeva N."/>
            <person name="Butenko A."/>
            <person name="Hlavacova J."/>
            <person name="Kostygov A."/>
            <person name="Myskova J."/>
            <person name="Grybchuk D."/>
            <person name="Lestinova T."/>
            <person name="Votypka J."/>
            <person name="Volf P."/>
            <person name="Opperdoes F."/>
            <person name="Flegontov P."/>
            <person name="Lukes J."/>
            <person name="Yurchenko V."/>
        </authorList>
    </citation>
    <scope>NUCLEOTIDE SEQUENCE [LARGE SCALE GENOMIC DNA]</scope>
    <source>
        <strain evidence="2 3">ATCC 30220</strain>
    </source>
</reference>
<feature type="compositionally biased region" description="Polar residues" evidence="1">
    <location>
        <begin position="1904"/>
        <end position="1920"/>
    </location>
</feature>
<evidence type="ECO:0000313" key="2">
    <source>
        <dbReference type="EMBL" id="KPI90553.1"/>
    </source>
</evidence>
<protein>
    <submittedName>
        <fullName evidence="2">Uncharacterized protein</fullName>
    </submittedName>
</protein>
<feature type="region of interest" description="Disordered" evidence="1">
    <location>
        <begin position="1"/>
        <end position="27"/>
    </location>
</feature>
<evidence type="ECO:0000313" key="3">
    <source>
        <dbReference type="Proteomes" id="UP000038009"/>
    </source>
</evidence>
<feature type="region of interest" description="Disordered" evidence="1">
    <location>
        <begin position="1899"/>
        <end position="1931"/>
    </location>
</feature>
<name>A0A0N1IMK3_LEPSE</name>
<accession>A0A0N1IMK3</accession>
<dbReference type="VEuPathDB" id="TriTrypDB:Lsey_0004_0410"/>
<dbReference type="Proteomes" id="UP000038009">
    <property type="component" value="Unassembled WGS sequence"/>
</dbReference>
<feature type="compositionally biased region" description="Low complexity" evidence="1">
    <location>
        <begin position="1057"/>
        <end position="1073"/>
    </location>
</feature>
<evidence type="ECO:0000256" key="1">
    <source>
        <dbReference type="SAM" id="MobiDB-lite"/>
    </source>
</evidence>
<feature type="region of interest" description="Disordered" evidence="1">
    <location>
        <begin position="105"/>
        <end position="128"/>
    </location>
</feature>
<dbReference type="EMBL" id="LJSK01000004">
    <property type="protein sequence ID" value="KPI90553.1"/>
    <property type="molecule type" value="Genomic_DNA"/>
</dbReference>
<keyword evidence="3" id="KW-1185">Reference proteome</keyword>
<feature type="region of interest" description="Disordered" evidence="1">
    <location>
        <begin position="1038"/>
        <end position="1073"/>
    </location>
</feature>
<organism evidence="2 3">
    <name type="scientific">Leptomonas seymouri</name>
    <dbReference type="NCBI Taxonomy" id="5684"/>
    <lineage>
        <taxon>Eukaryota</taxon>
        <taxon>Discoba</taxon>
        <taxon>Euglenozoa</taxon>
        <taxon>Kinetoplastea</taxon>
        <taxon>Metakinetoplastina</taxon>
        <taxon>Trypanosomatida</taxon>
        <taxon>Trypanosomatidae</taxon>
        <taxon>Leishmaniinae</taxon>
        <taxon>Leptomonas</taxon>
    </lineage>
</organism>
<sequence>MLGGKSTTRTTVVAPKSSSGADTDSESRTCTLVSIMELFHIRELLPPVSAVALQPARLQRRSNAEQFMAEEEEDYVVQTLRSAPLSFFRGSVSSNSSGDVPLFPPPLEKTLVPNSTTPASVGKKPSSTEAAASECARKVSAASSSTSAAVALSSLTEVLSMLNLIFQRSPAALGKSGNYAKLLRLLMEHDFVAHAVSDMEELWWRCARRSAAPSSSANLNAFTALALYCDVLLLLACHNDISEKNSASVGKCAADGSSANAPAASSSSPFASSASLVKLYALNQEMGAMLTDAAAPPALLRRSVASLTAFLIHCATQLPEEVRKSALSDLEKGGAGARANMAHMAFIAALPSACPAMSQEWQCRALEVVREATLYDADVHVAYCTDGPTSVVLDVAVAKFGGAMHGLLSIMSESAWCYCTADALTHICHAVGLYGGAWETYPPSYVNLVNFLHRALLRYRAAYETHLTTLPRGSSGVEGATRVTEKASSLSNASSMIVHANRGGTHNAVSRLYGRSMESLLDSAILGVTNPEGDHKAGVPSFAENVDVRDDGAHKEEQGGPTAYLLRCEAYADSPRNFLFYLSLLAYVTSALPPLLNSLEELPLFFALSSSTSAVTDGRVASEREGAAAAGTAPRNADISLFSLCVELLRENLSLVVSARYDHTSHTERQRCLLCEATMCLLSAFMCEFPHSIQRLEMHTGALHLVHTVSYVVTTIVNASAASFQMKRAAYALLYRYGSAVESLQAVLAQLMSTANWAALSGDAEYVQADFSESVELYKYLCCTHEDVGAAEMGRALVAVAEMPVGAFRCVVGGAAVAAIAVHAVFGLWEVALSERELFGAVTVAQLPQLYSRLGEALDTLMQAQRSGCWMTGGRSSWRSARVTAWLLYNTTSLYRAPAALTAATFPVPSTREEAAAGAVFNESVATEAPGRRPRSLLEVCLGLMCDKAYQPAHRWMAELLVAAMQTCAEHQRAQQVFQAMRSTLSSAEVARLREMLLTVQEGGNVGTVSNLLRLEVWLAMVRWCPALFVLLFGPEKQSGDSEDEETNSEKGRGRDSANGASSSDSDAATAEAQPENLPFAKLLGATIRAKEASLQEKAIALQVLRHTGLSTVIEIKDVAALLLKSGSAKNSEKDAANTSITSSATAAAPDQLAGEWEVSMLAVACITYVTTAISRQLSRAKDAAVTGSADSSGHDHERASSCTTGARTPLRRPTLAPLATSLNTAAAGASPVATARSKVLTDHADTIDQLLRHAQVIMNGCRTAYERESRKVSYEDVFEWLSRHEGNVSSCGEGLSASVVLPRRSRVWRGAARGVENSFGVEGSALLSRTTPSALSTASSRVSSLHTSKAPLPLLSLSTGQLASILPYHRLVPVGPAEARFFRDTGEDRRLNHLATLLDSAADMATAVEQLLWLSNVDNAAAGLFSKRTQSLLELALNAVVASRPNCPLLAPLLTRHVQNALHLAKAATTVLESSLGNDMMELDVSPSIPRVMLELAAFVRVNRVHTFLLVDAVSIVTALPLNSLPEQAAVEELMRDMQAVLHEQLVAPMGKNGGGPAFHFFDAMVESCARYFGRQRPDGSGPVDTVLVARLLPTLMRYASLLSQLIQPTQPACENVYRFAGVLECVSCILAYAGKHMVVLAFIPEDLLLGFTRALGQFAFSSVYDHATQRHRRLSWHVCWHAVLSLWCVIVSLRGPFDAKGSGWMPSLKSALESIPRFGSAIGVFSGGHGADRQALLVWELEEVDLATRLTAMLAIQDVLLFTLMTSVQAGFLFLQQPRLQQRCVASLPTSEASAGEGRRIVAAQAHALRNALTVLLKQPYYVFPRDGASLAAFVFLPELLNDPSLKSISGGAAAERGGITAKCLVFSLDLLRQFTVRELQLLRRITASAAVAGAQERSPDVSRTSGGSVASRESSVGRSPCHAPLGDGETVTEAEELYTADGVVEDSADQQAIHLETVQLALNAYVLSVEDLLNNAPHAPGGFYTSAAMQTIRHTTERLLHTLRSLAREVRDLRRPLFSQIVQSKTTQLQAVLERL</sequence>
<dbReference type="OrthoDB" id="272660at2759"/>